<evidence type="ECO:0000256" key="14">
    <source>
        <dbReference type="ARBA" id="ARBA00023315"/>
    </source>
</evidence>
<evidence type="ECO:0000256" key="4">
    <source>
        <dbReference type="ARBA" id="ARBA00005420"/>
    </source>
</evidence>
<comment type="caution">
    <text evidence="18">The sequence shown here is derived from an EMBL/GenBank/DDBJ whole genome shotgun (WGS) entry which is preliminary data.</text>
</comment>
<comment type="pathway">
    <text evidence="3">Lipid metabolism.</text>
</comment>
<keyword evidence="8 17" id="KW-0812">Transmembrane</keyword>
<dbReference type="GO" id="GO:0019432">
    <property type="term" value="P:triglyceride biosynthetic process"/>
    <property type="evidence" value="ECO:0007669"/>
    <property type="project" value="TreeGrafter"/>
</dbReference>
<dbReference type="EC" id="2.3.1.20" evidence="5"/>
<organism evidence="18 19">
    <name type="scientific">Rhodosorus marinus</name>
    <dbReference type="NCBI Taxonomy" id="101924"/>
    <lineage>
        <taxon>Eukaryota</taxon>
        <taxon>Rhodophyta</taxon>
        <taxon>Stylonematophyceae</taxon>
        <taxon>Stylonematales</taxon>
        <taxon>Stylonemataceae</taxon>
        <taxon>Rhodosorus</taxon>
    </lineage>
</organism>
<evidence type="ECO:0000256" key="8">
    <source>
        <dbReference type="ARBA" id="ARBA00022692"/>
    </source>
</evidence>
<dbReference type="PANTHER" id="PTHR12317">
    <property type="entry name" value="DIACYLGLYCEROL O-ACYLTRANSFERASE"/>
    <property type="match status" value="1"/>
</dbReference>
<keyword evidence="19" id="KW-1185">Reference proteome</keyword>
<evidence type="ECO:0000256" key="17">
    <source>
        <dbReference type="SAM" id="Phobius"/>
    </source>
</evidence>
<dbReference type="GO" id="GO:0006071">
    <property type="term" value="P:glycerol metabolic process"/>
    <property type="evidence" value="ECO:0007669"/>
    <property type="project" value="UniProtKB-KW"/>
</dbReference>
<keyword evidence="7" id="KW-0808">Transferase</keyword>
<dbReference type="CDD" id="cd07987">
    <property type="entry name" value="LPLAT_MGAT-like"/>
    <property type="match status" value="1"/>
</dbReference>
<feature type="compositionally biased region" description="Basic and acidic residues" evidence="16">
    <location>
        <begin position="24"/>
        <end position="33"/>
    </location>
</feature>
<evidence type="ECO:0000256" key="13">
    <source>
        <dbReference type="ARBA" id="ARBA00023136"/>
    </source>
</evidence>
<keyword evidence="13 17" id="KW-0472">Membrane</keyword>
<keyword evidence="15" id="KW-0175">Coiled coil</keyword>
<dbReference type="Proteomes" id="UP001157974">
    <property type="component" value="Unassembled WGS sequence"/>
</dbReference>
<dbReference type="AlphaFoldDB" id="A0AAV8UGL2"/>
<proteinExistence type="inferred from homology"/>
<keyword evidence="12" id="KW-0443">Lipid metabolism</keyword>
<dbReference type="Pfam" id="PF03982">
    <property type="entry name" value="DAGAT"/>
    <property type="match status" value="1"/>
</dbReference>
<feature type="region of interest" description="Disordered" evidence="16">
    <location>
        <begin position="1"/>
        <end position="92"/>
    </location>
</feature>
<name>A0AAV8UGL2_9RHOD</name>
<comment type="similarity">
    <text evidence="4">Belongs to the diacylglycerol acyltransferase family.</text>
</comment>
<comment type="subcellular location">
    <subcellularLocation>
        <location evidence="1">Endoplasmic reticulum membrane</location>
        <topology evidence="1">Multi-pass membrane protein</topology>
    </subcellularLocation>
</comment>
<keyword evidence="9" id="KW-0319">Glycerol metabolism</keyword>
<evidence type="ECO:0000256" key="1">
    <source>
        <dbReference type="ARBA" id="ARBA00004477"/>
    </source>
</evidence>
<feature type="coiled-coil region" evidence="15">
    <location>
        <begin position="125"/>
        <end position="210"/>
    </location>
</feature>
<evidence type="ECO:0000256" key="10">
    <source>
        <dbReference type="ARBA" id="ARBA00022824"/>
    </source>
</evidence>
<evidence type="ECO:0000256" key="2">
    <source>
        <dbReference type="ARBA" id="ARBA00004771"/>
    </source>
</evidence>
<dbReference type="GO" id="GO:0005789">
    <property type="term" value="C:endoplasmic reticulum membrane"/>
    <property type="evidence" value="ECO:0007669"/>
    <property type="project" value="UniProtKB-SubCell"/>
</dbReference>
<evidence type="ECO:0000256" key="7">
    <source>
        <dbReference type="ARBA" id="ARBA00022679"/>
    </source>
</evidence>
<keyword evidence="6" id="KW-0444">Lipid biosynthesis</keyword>
<comment type="pathway">
    <text evidence="2">Glycerolipid metabolism; triacylglycerol biosynthesis.</text>
</comment>
<evidence type="ECO:0000256" key="6">
    <source>
        <dbReference type="ARBA" id="ARBA00022516"/>
    </source>
</evidence>
<evidence type="ECO:0000256" key="9">
    <source>
        <dbReference type="ARBA" id="ARBA00022798"/>
    </source>
</evidence>
<feature type="compositionally biased region" description="Basic and acidic residues" evidence="16">
    <location>
        <begin position="83"/>
        <end position="92"/>
    </location>
</feature>
<protein>
    <recommendedName>
        <fullName evidence="5">diacylglycerol O-acyltransferase</fullName>
        <ecNumber evidence="5">2.3.1.20</ecNumber>
    </recommendedName>
</protein>
<sequence>MSGAGGDDVEVVRAGEEAIVGGSDRFEEERDVSPNDDGEGVSKEVEVSPSNIGEGVSKEEEVSPGDIGEGTSMEEGAEVEDTGDGKGEERSRLSMFTNLSLDRDDMDNVLEAVNQELLHIRQGAANRLKRTEAHLQRRLKQTEEAFRESQAVLSARLRESEKAMREAQQRIAEATEDRIKGTQATLVDGVRDAQEKLREAQLNLKEWQDHFFDPVPLKIPFERRRQTFSLMVWSFLFIFPGIWLFYAVSGLMIVHAVLAIVMLPYILWTLTVDVDSAYDARERPYLRGLRIWKDMADFFPSSLVKTADLDPEKRYIFGIHPHGVISLGAFINIATEATSFSDQFPGIRAYLCTLEQNFRVPLGREILLGLGMVAASRRTFRRLCRDSSETTKGNAVAIVVGGAAEALEASPGDYKLVLERRKGFVRMALETGASLVPVISFGENNLFKTMENPPGSKLRNFQEALKKVVNIAPVVFYGRGVFNYRFGFLPYRNSLVTVVGKPIEVPKYTGENVYTDPEAVRLTNIYHEKYVHALRDLFEQNVHNYDESFKSFSVG</sequence>
<dbReference type="InterPro" id="IPR007130">
    <property type="entry name" value="DAGAT"/>
</dbReference>
<evidence type="ECO:0000313" key="18">
    <source>
        <dbReference type="EMBL" id="KAJ8901089.1"/>
    </source>
</evidence>
<keyword evidence="10" id="KW-0256">Endoplasmic reticulum</keyword>
<evidence type="ECO:0000256" key="11">
    <source>
        <dbReference type="ARBA" id="ARBA00022989"/>
    </source>
</evidence>
<gene>
    <name evidence="18" type="ORF">NDN08_004949</name>
</gene>
<dbReference type="PANTHER" id="PTHR12317:SF0">
    <property type="entry name" value="ACYLTRANSFERASE"/>
    <property type="match status" value="1"/>
</dbReference>
<dbReference type="GO" id="GO:0004144">
    <property type="term" value="F:diacylglycerol O-acyltransferase activity"/>
    <property type="evidence" value="ECO:0007669"/>
    <property type="project" value="UniProtKB-EC"/>
</dbReference>
<feature type="transmembrane region" description="Helical" evidence="17">
    <location>
        <begin position="228"/>
        <end position="246"/>
    </location>
</feature>
<evidence type="ECO:0000256" key="12">
    <source>
        <dbReference type="ARBA" id="ARBA00023098"/>
    </source>
</evidence>
<keyword evidence="11 17" id="KW-1133">Transmembrane helix</keyword>
<keyword evidence="14" id="KW-0012">Acyltransferase</keyword>
<evidence type="ECO:0000313" key="19">
    <source>
        <dbReference type="Proteomes" id="UP001157974"/>
    </source>
</evidence>
<accession>A0AAV8UGL2</accession>
<evidence type="ECO:0000256" key="3">
    <source>
        <dbReference type="ARBA" id="ARBA00005189"/>
    </source>
</evidence>
<reference evidence="18 19" key="1">
    <citation type="journal article" date="2023" name="Nat. Commun.">
        <title>Origin of minicircular mitochondrial genomes in red algae.</title>
        <authorList>
            <person name="Lee Y."/>
            <person name="Cho C.H."/>
            <person name="Lee Y.M."/>
            <person name="Park S.I."/>
            <person name="Yang J.H."/>
            <person name="West J.A."/>
            <person name="Bhattacharya D."/>
            <person name="Yoon H.S."/>
        </authorList>
    </citation>
    <scope>NUCLEOTIDE SEQUENCE [LARGE SCALE GENOMIC DNA]</scope>
    <source>
        <strain evidence="18 19">CCMP1338</strain>
        <tissue evidence="18">Whole cell</tissue>
    </source>
</reference>
<evidence type="ECO:0000256" key="15">
    <source>
        <dbReference type="SAM" id="Coils"/>
    </source>
</evidence>
<dbReference type="EMBL" id="JAMWBK010000012">
    <property type="protein sequence ID" value="KAJ8901089.1"/>
    <property type="molecule type" value="Genomic_DNA"/>
</dbReference>
<feature type="transmembrane region" description="Helical" evidence="17">
    <location>
        <begin position="252"/>
        <end position="274"/>
    </location>
</feature>
<evidence type="ECO:0000256" key="16">
    <source>
        <dbReference type="SAM" id="MobiDB-lite"/>
    </source>
</evidence>
<evidence type="ECO:0000256" key="5">
    <source>
        <dbReference type="ARBA" id="ARBA00013244"/>
    </source>
</evidence>